<name>A0A934I7N9_9CORY</name>
<keyword evidence="8" id="KW-1185">Reference proteome</keyword>
<dbReference type="GO" id="GO:0005886">
    <property type="term" value="C:plasma membrane"/>
    <property type="evidence" value="ECO:0007669"/>
    <property type="project" value="UniProtKB-SubCell"/>
</dbReference>
<dbReference type="PANTHER" id="PTHR30086:SF17">
    <property type="entry name" value="LYSE FAMILY TRANSLOCATOR"/>
    <property type="match status" value="1"/>
</dbReference>
<proteinExistence type="predicted"/>
<accession>A0A934I7N9</accession>
<dbReference type="Pfam" id="PF01810">
    <property type="entry name" value="LysE"/>
    <property type="match status" value="1"/>
</dbReference>
<keyword evidence="2" id="KW-1003">Cell membrane</keyword>
<organism evidence="7 8">
    <name type="scientific">Corynebacterium meridianum</name>
    <dbReference type="NCBI Taxonomy" id="2765363"/>
    <lineage>
        <taxon>Bacteria</taxon>
        <taxon>Bacillati</taxon>
        <taxon>Actinomycetota</taxon>
        <taxon>Actinomycetes</taxon>
        <taxon>Mycobacteriales</taxon>
        <taxon>Corynebacteriaceae</taxon>
        <taxon>Corynebacterium</taxon>
    </lineage>
</organism>
<dbReference type="GO" id="GO:0015171">
    <property type="term" value="F:amino acid transmembrane transporter activity"/>
    <property type="evidence" value="ECO:0007669"/>
    <property type="project" value="TreeGrafter"/>
</dbReference>
<feature type="transmembrane region" description="Helical" evidence="6">
    <location>
        <begin position="42"/>
        <end position="63"/>
    </location>
</feature>
<dbReference type="Proteomes" id="UP000645966">
    <property type="component" value="Unassembled WGS sequence"/>
</dbReference>
<reference evidence="7" key="1">
    <citation type="submission" date="2020-12" db="EMBL/GenBank/DDBJ databases">
        <title>Genome public.</title>
        <authorList>
            <person name="Sun Q."/>
        </authorList>
    </citation>
    <scope>NUCLEOTIDE SEQUENCE</scope>
    <source>
        <strain evidence="7">CCM 8863</strain>
    </source>
</reference>
<comment type="subcellular location">
    <subcellularLocation>
        <location evidence="1">Cell membrane</location>
        <topology evidence="1">Multi-pass membrane protein</topology>
    </subcellularLocation>
</comment>
<keyword evidence="3 6" id="KW-0812">Transmembrane</keyword>
<gene>
    <name evidence="7" type="ORF">JDV75_08580</name>
</gene>
<evidence type="ECO:0000256" key="2">
    <source>
        <dbReference type="ARBA" id="ARBA00022475"/>
    </source>
</evidence>
<protein>
    <submittedName>
        <fullName evidence="7">LysE family translocator</fullName>
    </submittedName>
</protein>
<dbReference type="AlphaFoldDB" id="A0A934I7N9"/>
<dbReference type="InterPro" id="IPR001123">
    <property type="entry name" value="LeuE-type"/>
</dbReference>
<sequence>MTFAALTTLLVVWIAAIASPGPDTLQIIRLGARSRADGVWCALGICAGNTLWIVASLIGLSALMTTHPGLLHILQIIGGSYLAWIAFRSIRAGIHGRRERSRSPVGSAPTDTGADARPVASFRTGLATNLSNPKAVLFFAAIFAQFVDPDGGFVAGATILALLTVTGVAWFVGFALAVRTLAVRIVRNGPLIELVSGLIFALIAAWMILEGLRGVVGQG</sequence>
<feature type="transmembrane region" description="Helical" evidence="6">
    <location>
        <begin position="70"/>
        <end position="87"/>
    </location>
</feature>
<evidence type="ECO:0000313" key="8">
    <source>
        <dbReference type="Proteomes" id="UP000645966"/>
    </source>
</evidence>
<dbReference type="PANTHER" id="PTHR30086">
    <property type="entry name" value="ARGININE EXPORTER PROTEIN ARGO"/>
    <property type="match status" value="1"/>
</dbReference>
<evidence type="ECO:0000256" key="1">
    <source>
        <dbReference type="ARBA" id="ARBA00004651"/>
    </source>
</evidence>
<evidence type="ECO:0000256" key="5">
    <source>
        <dbReference type="ARBA" id="ARBA00023136"/>
    </source>
</evidence>
<keyword evidence="4 6" id="KW-1133">Transmembrane helix</keyword>
<feature type="transmembrane region" description="Helical" evidence="6">
    <location>
        <begin position="190"/>
        <end position="209"/>
    </location>
</feature>
<dbReference type="EMBL" id="JAEIOS010000013">
    <property type="protein sequence ID" value="MBI8989814.1"/>
    <property type="molecule type" value="Genomic_DNA"/>
</dbReference>
<comment type="caution">
    <text evidence="7">The sequence shown here is derived from an EMBL/GenBank/DDBJ whole genome shotgun (WGS) entry which is preliminary data.</text>
</comment>
<evidence type="ECO:0000256" key="3">
    <source>
        <dbReference type="ARBA" id="ARBA00022692"/>
    </source>
</evidence>
<evidence type="ECO:0000256" key="6">
    <source>
        <dbReference type="SAM" id="Phobius"/>
    </source>
</evidence>
<keyword evidence="5 6" id="KW-0472">Membrane</keyword>
<dbReference type="RefSeq" id="WP_198738843.1">
    <property type="nucleotide sequence ID" value="NZ_JAEIOS010000013.1"/>
</dbReference>
<feature type="transmembrane region" description="Helical" evidence="6">
    <location>
        <begin position="153"/>
        <end position="178"/>
    </location>
</feature>
<evidence type="ECO:0000313" key="7">
    <source>
        <dbReference type="EMBL" id="MBI8989814.1"/>
    </source>
</evidence>
<evidence type="ECO:0000256" key="4">
    <source>
        <dbReference type="ARBA" id="ARBA00022989"/>
    </source>
</evidence>